<feature type="compositionally biased region" description="Low complexity" evidence="1">
    <location>
        <begin position="81"/>
        <end position="133"/>
    </location>
</feature>
<keyword evidence="2" id="KW-1133">Transmembrane helix</keyword>
<comment type="caution">
    <text evidence="3">The sequence shown here is derived from an EMBL/GenBank/DDBJ whole genome shotgun (WGS) entry which is preliminary data.</text>
</comment>
<evidence type="ECO:0000313" key="3">
    <source>
        <dbReference type="EMBL" id="KAK3685116.1"/>
    </source>
</evidence>
<keyword evidence="2" id="KW-0812">Transmembrane</keyword>
<feature type="compositionally biased region" description="Pro residues" evidence="1">
    <location>
        <begin position="134"/>
        <end position="146"/>
    </location>
</feature>
<reference evidence="3" key="2">
    <citation type="submission" date="2023-06" db="EMBL/GenBank/DDBJ databases">
        <authorList>
            <consortium name="Lawrence Berkeley National Laboratory"/>
            <person name="Haridas S."/>
            <person name="Hensen N."/>
            <person name="Bonometti L."/>
            <person name="Westerberg I."/>
            <person name="Brannstrom I.O."/>
            <person name="Guillou S."/>
            <person name="Cros-Aarteil S."/>
            <person name="Calhoun S."/>
            <person name="Kuo A."/>
            <person name="Mondo S."/>
            <person name="Pangilinan J."/>
            <person name="Riley R."/>
            <person name="Labutti K."/>
            <person name="Andreopoulos B."/>
            <person name="Lipzen A."/>
            <person name="Chen C."/>
            <person name="Yanf M."/>
            <person name="Daum C."/>
            <person name="Ng V."/>
            <person name="Clum A."/>
            <person name="Steindorff A."/>
            <person name="Ohm R."/>
            <person name="Martin F."/>
            <person name="Silar P."/>
            <person name="Natvig D."/>
            <person name="Lalanne C."/>
            <person name="Gautier V."/>
            <person name="Ament-Velasquez S.L."/>
            <person name="Kruys A."/>
            <person name="Hutchinson M.I."/>
            <person name="Powell A.J."/>
            <person name="Barry K."/>
            <person name="Miller A.N."/>
            <person name="Grigoriev I.V."/>
            <person name="Debuchy R."/>
            <person name="Gladieux P."/>
            <person name="Thoren M.H."/>
            <person name="Johannesson H."/>
        </authorList>
    </citation>
    <scope>NUCLEOTIDE SEQUENCE</scope>
    <source>
        <strain evidence="3">CBS 314.62</strain>
    </source>
</reference>
<name>A0AAE0X4L9_9PEZI</name>
<keyword evidence="4" id="KW-1185">Reference proteome</keyword>
<evidence type="ECO:0000256" key="2">
    <source>
        <dbReference type="SAM" id="Phobius"/>
    </source>
</evidence>
<evidence type="ECO:0000313" key="4">
    <source>
        <dbReference type="Proteomes" id="UP001270362"/>
    </source>
</evidence>
<proteinExistence type="predicted"/>
<protein>
    <submittedName>
        <fullName evidence="3">Uncharacterized protein</fullName>
    </submittedName>
</protein>
<organism evidence="3 4">
    <name type="scientific">Podospora appendiculata</name>
    <dbReference type="NCBI Taxonomy" id="314037"/>
    <lineage>
        <taxon>Eukaryota</taxon>
        <taxon>Fungi</taxon>
        <taxon>Dikarya</taxon>
        <taxon>Ascomycota</taxon>
        <taxon>Pezizomycotina</taxon>
        <taxon>Sordariomycetes</taxon>
        <taxon>Sordariomycetidae</taxon>
        <taxon>Sordariales</taxon>
        <taxon>Podosporaceae</taxon>
        <taxon>Podospora</taxon>
    </lineage>
</organism>
<dbReference type="EMBL" id="JAULSO010000003">
    <property type="protein sequence ID" value="KAK3685116.1"/>
    <property type="molecule type" value="Genomic_DNA"/>
</dbReference>
<dbReference type="AlphaFoldDB" id="A0AAE0X4L9"/>
<dbReference type="Proteomes" id="UP001270362">
    <property type="component" value="Unassembled WGS sequence"/>
</dbReference>
<keyword evidence="2" id="KW-0472">Membrane</keyword>
<reference evidence="3" key="1">
    <citation type="journal article" date="2023" name="Mol. Phylogenet. Evol.">
        <title>Genome-scale phylogeny and comparative genomics of the fungal order Sordariales.</title>
        <authorList>
            <person name="Hensen N."/>
            <person name="Bonometti L."/>
            <person name="Westerberg I."/>
            <person name="Brannstrom I.O."/>
            <person name="Guillou S."/>
            <person name="Cros-Aarteil S."/>
            <person name="Calhoun S."/>
            <person name="Haridas S."/>
            <person name="Kuo A."/>
            <person name="Mondo S."/>
            <person name="Pangilinan J."/>
            <person name="Riley R."/>
            <person name="LaButti K."/>
            <person name="Andreopoulos B."/>
            <person name="Lipzen A."/>
            <person name="Chen C."/>
            <person name="Yan M."/>
            <person name="Daum C."/>
            <person name="Ng V."/>
            <person name="Clum A."/>
            <person name="Steindorff A."/>
            <person name="Ohm R.A."/>
            <person name="Martin F."/>
            <person name="Silar P."/>
            <person name="Natvig D.O."/>
            <person name="Lalanne C."/>
            <person name="Gautier V."/>
            <person name="Ament-Velasquez S.L."/>
            <person name="Kruys A."/>
            <person name="Hutchinson M.I."/>
            <person name="Powell A.J."/>
            <person name="Barry K."/>
            <person name="Miller A.N."/>
            <person name="Grigoriev I.V."/>
            <person name="Debuchy R."/>
            <person name="Gladieux P."/>
            <person name="Hiltunen Thoren M."/>
            <person name="Johannesson H."/>
        </authorList>
    </citation>
    <scope>NUCLEOTIDE SEQUENCE</scope>
    <source>
        <strain evidence="3">CBS 314.62</strain>
    </source>
</reference>
<feature type="transmembrane region" description="Helical" evidence="2">
    <location>
        <begin position="166"/>
        <end position="193"/>
    </location>
</feature>
<sequence length="231" mass="24095">MIPHSVANPLGHGRASFRQISHDTVTAAESFTAAVGGAPPIFSTTDLDPATNPLFITISSSNSPPSPSIITISESTSSGNLLPSIISHLPPPSSTTRSTDAATSTEASISSQRPLQSLTSTSTSTSATTALTQTPPPQSPQPPPSTPNDITPGMTDQRGYQQNTCLGAAALVAGTVLSGIAFFVVLLYASYALSRWWGRARHRGKRLEDSSVEMCELERPPARAVVRGLTA</sequence>
<evidence type="ECO:0000256" key="1">
    <source>
        <dbReference type="SAM" id="MobiDB-lite"/>
    </source>
</evidence>
<accession>A0AAE0X4L9</accession>
<feature type="region of interest" description="Disordered" evidence="1">
    <location>
        <begin position="81"/>
        <end position="158"/>
    </location>
</feature>
<gene>
    <name evidence="3" type="ORF">B0T22DRAFT_492097</name>
</gene>